<keyword evidence="2 3" id="KW-0040">ANK repeat</keyword>
<keyword evidence="5" id="KW-1185">Reference proteome</keyword>
<evidence type="ECO:0000313" key="5">
    <source>
        <dbReference type="Proteomes" id="UP000815325"/>
    </source>
</evidence>
<proteinExistence type="predicted"/>
<accession>A0ABQ7GXM1</accession>
<gene>
    <name evidence="4" type="ORF">DUNSADRAFT_936</name>
</gene>
<feature type="repeat" description="ANK" evidence="3">
    <location>
        <begin position="73"/>
        <end position="105"/>
    </location>
</feature>
<protein>
    <submittedName>
        <fullName evidence="4">Ankyrin repeat-containing domain protein</fullName>
    </submittedName>
</protein>
<dbReference type="PROSITE" id="PS50297">
    <property type="entry name" value="ANK_REP_REGION"/>
    <property type="match status" value="1"/>
</dbReference>
<dbReference type="PROSITE" id="PS50088">
    <property type="entry name" value="ANK_REPEAT"/>
    <property type="match status" value="1"/>
</dbReference>
<dbReference type="EMBL" id="MU069545">
    <property type="protein sequence ID" value="KAF5839365.1"/>
    <property type="molecule type" value="Genomic_DNA"/>
</dbReference>
<evidence type="ECO:0000256" key="2">
    <source>
        <dbReference type="ARBA" id="ARBA00023043"/>
    </source>
</evidence>
<dbReference type="InterPro" id="IPR002110">
    <property type="entry name" value="Ankyrin_rpt"/>
</dbReference>
<dbReference type="SUPFAM" id="SSF48403">
    <property type="entry name" value="Ankyrin repeat"/>
    <property type="match status" value="1"/>
</dbReference>
<reference evidence="4" key="1">
    <citation type="submission" date="2017-08" db="EMBL/GenBank/DDBJ databases">
        <authorList>
            <person name="Polle J.E."/>
            <person name="Barry K."/>
            <person name="Cushman J."/>
            <person name="Schmutz J."/>
            <person name="Tran D."/>
            <person name="Hathwaick L.T."/>
            <person name="Yim W.C."/>
            <person name="Jenkins J."/>
            <person name="Mckie-Krisberg Z.M."/>
            <person name="Prochnik S."/>
            <person name="Lindquist E."/>
            <person name="Dockter R.B."/>
            <person name="Adam C."/>
            <person name="Molina H."/>
            <person name="Bunkerborg J."/>
            <person name="Jin E."/>
            <person name="Buchheim M."/>
            <person name="Magnuson J."/>
        </authorList>
    </citation>
    <scope>NUCLEOTIDE SEQUENCE</scope>
    <source>
        <strain evidence="4">CCAP 19/18</strain>
    </source>
</reference>
<organism evidence="4 5">
    <name type="scientific">Dunaliella salina</name>
    <name type="common">Green alga</name>
    <name type="synonym">Protococcus salinus</name>
    <dbReference type="NCBI Taxonomy" id="3046"/>
    <lineage>
        <taxon>Eukaryota</taxon>
        <taxon>Viridiplantae</taxon>
        <taxon>Chlorophyta</taxon>
        <taxon>core chlorophytes</taxon>
        <taxon>Chlorophyceae</taxon>
        <taxon>CS clade</taxon>
        <taxon>Chlamydomonadales</taxon>
        <taxon>Dunaliellaceae</taxon>
        <taxon>Dunaliella</taxon>
    </lineage>
</organism>
<dbReference type="Gene3D" id="1.25.40.20">
    <property type="entry name" value="Ankyrin repeat-containing domain"/>
    <property type="match status" value="1"/>
</dbReference>
<evidence type="ECO:0000256" key="1">
    <source>
        <dbReference type="ARBA" id="ARBA00022737"/>
    </source>
</evidence>
<evidence type="ECO:0000256" key="3">
    <source>
        <dbReference type="PROSITE-ProRule" id="PRU00023"/>
    </source>
</evidence>
<dbReference type="InterPro" id="IPR036770">
    <property type="entry name" value="Ankyrin_rpt-contain_sf"/>
</dbReference>
<dbReference type="Pfam" id="PF12796">
    <property type="entry name" value="Ank_2"/>
    <property type="match status" value="1"/>
</dbReference>
<name>A0ABQ7GXM1_DUNSA</name>
<dbReference type="PANTHER" id="PTHR24171">
    <property type="entry name" value="ANKYRIN REPEAT DOMAIN-CONTAINING PROTEIN 39-RELATED"/>
    <property type="match status" value="1"/>
</dbReference>
<dbReference type="Proteomes" id="UP000815325">
    <property type="component" value="Unassembled WGS sequence"/>
</dbReference>
<comment type="caution">
    <text evidence="4">The sequence shown here is derived from an EMBL/GenBank/DDBJ whole genome shotgun (WGS) entry which is preliminary data.</text>
</comment>
<dbReference type="SMART" id="SM00248">
    <property type="entry name" value="ANK"/>
    <property type="match status" value="3"/>
</dbReference>
<keyword evidence="1" id="KW-0677">Repeat</keyword>
<evidence type="ECO:0000313" key="4">
    <source>
        <dbReference type="EMBL" id="KAF5839365.1"/>
    </source>
</evidence>
<sequence length="187" mass="21082">MEKHPWFLDLDESVLPRWDRKALEGCKPEGGGCIRGQGRVGPMRLWRAVNNRKAEEVRRLVEQGDSPNEVEAAGNTPLHAAAYQGWVEGIDLLLQLGAKVNASNNAGDTPYHTALYMGNEEAMLALEKAGASKASGKVLVQEHVPKVKEFYQKECWSHHPLPYSDFVEYKKEERKALEKARQFVIRD</sequence>